<accession>A0AAW8TU29</accession>
<organism evidence="1 2">
    <name type="scientific">Enterococcus asini</name>
    <dbReference type="NCBI Taxonomy" id="57732"/>
    <lineage>
        <taxon>Bacteria</taxon>
        <taxon>Bacillati</taxon>
        <taxon>Bacillota</taxon>
        <taxon>Bacilli</taxon>
        <taxon>Lactobacillales</taxon>
        <taxon>Enterococcaceae</taxon>
        <taxon>Enterococcus</taxon>
    </lineage>
</organism>
<evidence type="ECO:0000313" key="2">
    <source>
        <dbReference type="Proteomes" id="UP001256711"/>
    </source>
</evidence>
<comment type="caution">
    <text evidence="1">The sequence shown here is derived from an EMBL/GenBank/DDBJ whole genome shotgun (WGS) entry which is preliminary data.</text>
</comment>
<reference evidence="1" key="1">
    <citation type="submission" date="2023-03" db="EMBL/GenBank/DDBJ databases">
        <authorList>
            <person name="Shen W."/>
            <person name="Cai J."/>
        </authorList>
    </citation>
    <scope>NUCLEOTIDE SEQUENCE</scope>
    <source>
        <strain evidence="1">B226-2</strain>
    </source>
</reference>
<dbReference type="CDD" id="cd08054">
    <property type="entry name" value="gp6"/>
    <property type="match status" value="1"/>
</dbReference>
<dbReference type="InterPro" id="IPR021146">
    <property type="entry name" value="Phage_gp6-like_head-tail"/>
</dbReference>
<name>A0AAW8TU29_9ENTE</name>
<dbReference type="Pfam" id="PF05135">
    <property type="entry name" value="Phage_connect_1"/>
    <property type="match status" value="1"/>
</dbReference>
<gene>
    <name evidence="1" type="ORF">P7H43_01615</name>
</gene>
<dbReference type="InterPro" id="IPR006450">
    <property type="entry name" value="Phage_HK97_gp6-like"/>
</dbReference>
<sequence length="117" mass="12977">MILDPKTDLEKIKNALKIDTDDDDLEVMRSAIAAIAYVKGAIGTDKPSFYMQENDTVELINLAILQLADHYYKARSATIESSTANGTLREYDLGFTSLILQLKASYLLFEEVPADGN</sequence>
<protein>
    <submittedName>
        <fullName evidence="1">Head-tail connector protein</fullName>
    </submittedName>
</protein>
<dbReference type="NCBIfam" id="TIGR01560">
    <property type="entry name" value="put_DNA_pack"/>
    <property type="match status" value="1"/>
</dbReference>
<dbReference type="EMBL" id="JARQBJ010000001">
    <property type="protein sequence ID" value="MDT2809189.1"/>
    <property type="molecule type" value="Genomic_DNA"/>
</dbReference>
<dbReference type="RefSeq" id="WP_311834912.1">
    <property type="nucleotide sequence ID" value="NZ_JARQBJ010000001.1"/>
</dbReference>
<dbReference type="Proteomes" id="UP001256711">
    <property type="component" value="Unassembled WGS sequence"/>
</dbReference>
<dbReference type="AlphaFoldDB" id="A0AAW8TU29"/>
<dbReference type="Gene3D" id="1.10.3230.30">
    <property type="entry name" value="Phage gp6-like head-tail connector protein"/>
    <property type="match status" value="1"/>
</dbReference>
<proteinExistence type="predicted"/>
<evidence type="ECO:0000313" key="1">
    <source>
        <dbReference type="EMBL" id="MDT2809189.1"/>
    </source>
</evidence>